<dbReference type="EMBL" id="CP013611">
    <property type="protein sequence ID" value="ALU44656.1"/>
    <property type="molecule type" value="Genomic_DNA"/>
</dbReference>
<accession>A0A0U3IAA8</accession>
<protein>
    <submittedName>
        <fullName evidence="1">Uncharacterized protein</fullName>
    </submittedName>
</protein>
<reference evidence="1 2" key="1">
    <citation type="submission" date="2015-12" db="EMBL/GenBank/DDBJ databases">
        <title>Complete genome sequence of Pseudoalteromonas rubra SCSIO 6842, harboring a conjugative plasmid.</title>
        <authorList>
            <person name="Li B."/>
            <person name="Wang X."/>
        </authorList>
    </citation>
    <scope>NUCLEOTIDE SEQUENCE [LARGE SCALE GENOMIC DNA]</scope>
    <source>
        <strain evidence="1 2">SCSIO 6842</strain>
    </source>
</reference>
<evidence type="ECO:0000313" key="1">
    <source>
        <dbReference type="EMBL" id="ALU44656.1"/>
    </source>
</evidence>
<proteinExistence type="predicted"/>
<evidence type="ECO:0000313" key="2">
    <source>
        <dbReference type="Proteomes" id="UP000069015"/>
    </source>
</evidence>
<gene>
    <name evidence="1" type="ORF">AT705_17935</name>
</gene>
<dbReference type="AlphaFoldDB" id="A0A0U3IAA8"/>
<dbReference type="Proteomes" id="UP000069015">
    <property type="component" value="Chromosome 1"/>
</dbReference>
<sequence>MLLTFLVGMISGWFLRGTVVVPPVAEERGLAAALVQSPRSEPDRALSQPKTEVHRHTAFAGTQPINNSMVETAIRFADEDTLAQFAASHGILDDDSLLQITDVRSAAQRLADIALRSDLQEQTEQLNHGSSVILFSSQTEFEGGYAVQNIFPVNTGNITAIFETDADYGHKVLVKWVREDDNQIIVFRNAAIKSADSQHFVRYHKPLWPAGRYRVEIYAISDQFPLLSRGHYQVMDP</sequence>
<dbReference type="KEGG" id="prr:AT705_17935"/>
<organism evidence="1 2">
    <name type="scientific">Pseudoalteromonas rubra</name>
    <dbReference type="NCBI Taxonomy" id="43658"/>
    <lineage>
        <taxon>Bacteria</taxon>
        <taxon>Pseudomonadati</taxon>
        <taxon>Pseudomonadota</taxon>
        <taxon>Gammaproteobacteria</taxon>
        <taxon>Alteromonadales</taxon>
        <taxon>Pseudoalteromonadaceae</taxon>
        <taxon>Pseudoalteromonas</taxon>
    </lineage>
</organism>
<name>A0A0U3IAA8_9GAMM</name>